<dbReference type="AlphaFoldDB" id="A0A094YYQ7"/>
<evidence type="ECO:0000313" key="1">
    <source>
        <dbReference type="EMBL" id="KGB26537.1"/>
    </source>
</evidence>
<sequence length="39" mass="4043">MRVLAVCTFALFAIAFLLVAVIITLAPEPSGGCTLGICF</sequence>
<reference evidence="1 2" key="1">
    <citation type="submission" date="2014-06" db="EMBL/GenBank/DDBJ databases">
        <title>Functional and comparative genomic analyses of the Drosophila gut microbiota identify candidate symbiosis factors.</title>
        <authorList>
            <person name="Newell P.D."/>
            <person name="Chaston J.M."/>
            <person name="Douglas A.E."/>
        </authorList>
    </citation>
    <scope>NUCLEOTIDE SEQUENCE [LARGE SCALE GENOMIC DNA]</scope>
    <source>
        <strain evidence="1 2">DmCS_006</strain>
    </source>
</reference>
<gene>
    <name evidence="1" type="ORF">AtDm6_0106</name>
</gene>
<name>A0A094YYQ7_9PROT</name>
<accession>A0A094YYQ7</accession>
<dbReference type="Proteomes" id="UP000029448">
    <property type="component" value="Unassembled WGS sequence"/>
</dbReference>
<organism evidence="1 2">
    <name type="scientific">Acetobacter tropicalis</name>
    <dbReference type="NCBI Taxonomy" id="104102"/>
    <lineage>
        <taxon>Bacteria</taxon>
        <taxon>Pseudomonadati</taxon>
        <taxon>Pseudomonadota</taxon>
        <taxon>Alphaproteobacteria</taxon>
        <taxon>Acetobacterales</taxon>
        <taxon>Acetobacteraceae</taxon>
        <taxon>Acetobacter</taxon>
    </lineage>
</organism>
<dbReference type="PATRIC" id="fig|104102.7.peg.104"/>
<evidence type="ECO:0000313" key="2">
    <source>
        <dbReference type="Proteomes" id="UP000029448"/>
    </source>
</evidence>
<protein>
    <submittedName>
        <fullName evidence="1">Uncharacterized protein</fullName>
    </submittedName>
</protein>
<keyword evidence="2" id="KW-1185">Reference proteome</keyword>
<dbReference type="EMBL" id="JOKM01000005">
    <property type="protein sequence ID" value="KGB26537.1"/>
    <property type="molecule type" value="Genomic_DNA"/>
</dbReference>
<proteinExistence type="predicted"/>
<comment type="caution">
    <text evidence="1">The sequence shown here is derived from an EMBL/GenBank/DDBJ whole genome shotgun (WGS) entry which is preliminary data.</text>
</comment>